<dbReference type="GO" id="GO:0005524">
    <property type="term" value="F:ATP binding"/>
    <property type="evidence" value="ECO:0007669"/>
    <property type="project" value="UniProtKB-UniRule"/>
</dbReference>
<dbReference type="UniPathway" id="UPA00276">
    <property type="reaction ID" value="UER00406"/>
</dbReference>
<dbReference type="GO" id="GO:0006747">
    <property type="term" value="P:FAD biosynthetic process"/>
    <property type="evidence" value="ECO:0007669"/>
    <property type="project" value="UniProtKB-UniRule"/>
</dbReference>
<comment type="pathway">
    <text evidence="2 15">Cofactor biosynthesis; FAD biosynthesis; FAD from FMN: step 1/1.</text>
</comment>
<dbReference type="GO" id="GO:0008531">
    <property type="term" value="F:riboflavin kinase activity"/>
    <property type="evidence" value="ECO:0007669"/>
    <property type="project" value="UniProtKB-UniRule"/>
</dbReference>
<dbReference type="EC" id="2.7.7.2" evidence="15"/>
<comment type="similarity">
    <text evidence="15">Belongs to the ribF family.</text>
</comment>
<dbReference type="Gene3D" id="3.40.50.620">
    <property type="entry name" value="HUPs"/>
    <property type="match status" value="1"/>
</dbReference>
<keyword evidence="10 15" id="KW-0274">FAD</keyword>
<evidence type="ECO:0000256" key="9">
    <source>
        <dbReference type="ARBA" id="ARBA00022777"/>
    </source>
</evidence>
<comment type="pathway">
    <text evidence="3 15">Cofactor biosynthesis; FMN biosynthesis; FMN from riboflavin (ATP route): step 1/1.</text>
</comment>
<evidence type="ECO:0000256" key="1">
    <source>
        <dbReference type="ARBA" id="ARBA00002121"/>
    </source>
</evidence>
<evidence type="ECO:0000256" key="6">
    <source>
        <dbReference type="ARBA" id="ARBA00022679"/>
    </source>
</evidence>
<dbReference type="NCBIfam" id="TIGR00083">
    <property type="entry name" value="ribF"/>
    <property type="match status" value="1"/>
</dbReference>
<dbReference type="EMBL" id="BMMK01000002">
    <property type="protein sequence ID" value="GGM38432.1"/>
    <property type="molecule type" value="Genomic_DNA"/>
</dbReference>
<evidence type="ECO:0000256" key="11">
    <source>
        <dbReference type="ARBA" id="ARBA00022840"/>
    </source>
</evidence>
<dbReference type="EC" id="2.7.1.26" evidence="15"/>
<keyword evidence="8 15" id="KW-0547">Nucleotide-binding</keyword>
<evidence type="ECO:0000256" key="10">
    <source>
        <dbReference type="ARBA" id="ARBA00022827"/>
    </source>
</evidence>
<dbReference type="PANTHER" id="PTHR22749">
    <property type="entry name" value="RIBOFLAVIN KINASE/FMN ADENYLYLTRANSFERASE"/>
    <property type="match status" value="1"/>
</dbReference>
<keyword evidence="6 15" id="KW-0808">Transferase</keyword>
<keyword evidence="12" id="KW-0511">Multifunctional enzyme</keyword>
<evidence type="ECO:0000256" key="16">
    <source>
        <dbReference type="SAM" id="MobiDB-lite"/>
    </source>
</evidence>
<dbReference type="InterPro" id="IPR014729">
    <property type="entry name" value="Rossmann-like_a/b/a_fold"/>
</dbReference>
<dbReference type="InterPro" id="IPR015865">
    <property type="entry name" value="Riboflavin_kinase_bac/euk"/>
</dbReference>
<keyword evidence="9 15" id="KW-0418">Kinase</keyword>
<protein>
    <recommendedName>
        <fullName evidence="15">Riboflavin biosynthesis protein</fullName>
    </recommendedName>
    <domain>
        <recommendedName>
            <fullName evidence="15">Riboflavin kinase</fullName>
            <ecNumber evidence="15">2.7.1.26</ecNumber>
        </recommendedName>
        <alternativeName>
            <fullName evidence="15">Flavokinase</fullName>
        </alternativeName>
    </domain>
    <domain>
        <recommendedName>
            <fullName evidence="15">FMN adenylyltransferase</fullName>
            <ecNumber evidence="15">2.7.7.2</ecNumber>
        </recommendedName>
        <alternativeName>
            <fullName evidence="15">FAD pyrophosphorylase</fullName>
        </alternativeName>
        <alternativeName>
            <fullName evidence="15">FAD synthase</fullName>
        </alternativeName>
    </domain>
</protein>
<evidence type="ECO:0000256" key="8">
    <source>
        <dbReference type="ARBA" id="ARBA00022741"/>
    </source>
</evidence>
<dbReference type="FunFam" id="3.40.50.620:FF:000021">
    <property type="entry name" value="Riboflavin biosynthesis protein"/>
    <property type="match status" value="1"/>
</dbReference>
<dbReference type="InterPro" id="IPR004821">
    <property type="entry name" value="Cyt_trans-like"/>
</dbReference>
<dbReference type="PANTHER" id="PTHR22749:SF6">
    <property type="entry name" value="RIBOFLAVIN KINASE"/>
    <property type="match status" value="1"/>
</dbReference>
<dbReference type="SUPFAM" id="SSF52374">
    <property type="entry name" value="Nucleotidylyl transferase"/>
    <property type="match status" value="1"/>
</dbReference>
<dbReference type="Pfam" id="PF06574">
    <property type="entry name" value="FAD_syn"/>
    <property type="match status" value="1"/>
</dbReference>
<evidence type="ECO:0000256" key="2">
    <source>
        <dbReference type="ARBA" id="ARBA00004726"/>
    </source>
</evidence>
<dbReference type="SUPFAM" id="SSF82114">
    <property type="entry name" value="Riboflavin kinase-like"/>
    <property type="match status" value="1"/>
</dbReference>
<dbReference type="InterPro" id="IPR023465">
    <property type="entry name" value="Riboflavin_kinase_dom_sf"/>
</dbReference>
<comment type="function">
    <text evidence="1">Catalyzes the phosphorylation of riboflavin to FMN followed by the adenylation of FMN to FAD.</text>
</comment>
<name>A0A8J3FSH6_9PSEU</name>
<evidence type="ECO:0000256" key="5">
    <source>
        <dbReference type="ARBA" id="ARBA00022643"/>
    </source>
</evidence>
<reference evidence="18" key="2">
    <citation type="submission" date="2020-09" db="EMBL/GenBank/DDBJ databases">
        <authorList>
            <person name="Sun Q."/>
            <person name="Zhou Y."/>
        </authorList>
    </citation>
    <scope>NUCLEOTIDE SEQUENCE</scope>
    <source>
        <strain evidence="18">CGMCC 4.5737</strain>
    </source>
</reference>
<dbReference type="Gene3D" id="2.40.30.30">
    <property type="entry name" value="Riboflavin kinase-like"/>
    <property type="match status" value="1"/>
</dbReference>
<organism evidence="18 19">
    <name type="scientific">Longimycelium tulufanense</name>
    <dbReference type="NCBI Taxonomy" id="907463"/>
    <lineage>
        <taxon>Bacteria</taxon>
        <taxon>Bacillati</taxon>
        <taxon>Actinomycetota</taxon>
        <taxon>Actinomycetes</taxon>
        <taxon>Pseudonocardiales</taxon>
        <taxon>Pseudonocardiaceae</taxon>
        <taxon>Longimycelium</taxon>
    </lineage>
</organism>
<evidence type="ECO:0000256" key="14">
    <source>
        <dbReference type="ARBA" id="ARBA00049494"/>
    </source>
</evidence>
<proteinExistence type="inferred from homology"/>
<dbReference type="InterPro" id="IPR002606">
    <property type="entry name" value="Riboflavin_kinase_bac"/>
</dbReference>
<dbReference type="SMART" id="SM00904">
    <property type="entry name" value="Flavokinase"/>
    <property type="match status" value="1"/>
</dbReference>
<evidence type="ECO:0000256" key="3">
    <source>
        <dbReference type="ARBA" id="ARBA00005201"/>
    </source>
</evidence>
<keyword evidence="19" id="KW-1185">Reference proteome</keyword>
<keyword evidence="5 15" id="KW-0288">FMN</keyword>
<evidence type="ECO:0000259" key="17">
    <source>
        <dbReference type="SMART" id="SM00904"/>
    </source>
</evidence>
<dbReference type="NCBIfam" id="NF004160">
    <property type="entry name" value="PRK05627.1-3"/>
    <property type="match status" value="1"/>
</dbReference>
<dbReference type="UniPathway" id="UPA00277">
    <property type="reaction ID" value="UER00407"/>
</dbReference>
<comment type="catalytic activity">
    <reaction evidence="13 15">
        <text>riboflavin + ATP = FMN + ADP + H(+)</text>
        <dbReference type="Rhea" id="RHEA:14357"/>
        <dbReference type="ChEBI" id="CHEBI:15378"/>
        <dbReference type="ChEBI" id="CHEBI:30616"/>
        <dbReference type="ChEBI" id="CHEBI:57986"/>
        <dbReference type="ChEBI" id="CHEBI:58210"/>
        <dbReference type="ChEBI" id="CHEBI:456216"/>
        <dbReference type="EC" id="2.7.1.26"/>
    </reaction>
</comment>
<dbReference type="InterPro" id="IPR023468">
    <property type="entry name" value="Riboflavin_kinase"/>
</dbReference>
<evidence type="ECO:0000256" key="4">
    <source>
        <dbReference type="ARBA" id="ARBA00022630"/>
    </source>
</evidence>
<comment type="catalytic activity">
    <reaction evidence="14 15">
        <text>FMN + ATP + H(+) = FAD + diphosphate</text>
        <dbReference type="Rhea" id="RHEA:17237"/>
        <dbReference type="ChEBI" id="CHEBI:15378"/>
        <dbReference type="ChEBI" id="CHEBI:30616"/>
        <dbReference type="ChEBI" id="CHEBI:33019"/>
        <dbReference type="ChEBI" id="CHEBI:57692"/>
        <dbReference type="ChEBI" id="CHEBI:58210"/>
        <dbReference type="EC" id="2.7.7.2"/>
    </reaction>
</comment>
<dbReference type="InterPro" id="IPR015864">
    <property type="entry name" value="FAD_synthase"/>
</dbReference>
<accession>A0A8J3FSH6</accession>
<feature type="region of interest" description="Disordered" evidence="16">
    <location>
        <begin position="1"/>
        <end position="20"/>
    </location>
</feature>
<dbReference type="AlphaFoldDB" id="A0A8J3FSH6"/>
<gene>
    <name evidence="18" type="ORF">GCM10012275_06740</name>
</gene>
<dbReference type="GO" id="GO:0003919">
    <property type="term" value="F:FMN adenylyltransferase activity"/>
    <property type="evidence" value="ECO:0007669"/>
    <property type="project" value="UniProtKB-UniRule"/>
</dbReference>
<keyword evidence="11 15" id="KW-0067">ATP-binding</keyword>
<dbReference type="PIRSF" id="PIRSF004491">
    <property type="entry name" value="FAD_Synth"/>
    <property type="match status" value="1"/>
</dbReference>
<evidence type="ECO:0000256" key="13">
    <source>
        <dbReference type="ARBA" id="ARBA00047880"/>
    </source>
</evidence>
<reference evidence="18" key="1">
    <citation type="journal article" date="2014" name="Int. J. Syst. Evol. Microbiol.">
        <title>Complete genome sequence of Corynebacterium casei LMG S-19264T (=DSM 44701T), isolated from a smear-ripened cheese.</title>
        <authorList>
            <consortium name="US DOE Joint Genome Institute (JGI-PGF)"/>
            <person name="Walter F."/>
            <person name="Albersmeier A."/>
            <person name="Kalinowski J."/>
            <person name="Ruckert C."/>
        </authorList>
    </citation>
    <scope>NUCLEOTIDE SEQUENCE</scope>
    <source>
        <strain evidence="18">CGMCC 4.5737</strain>
    </source>
</reference>
<comment type="caution">
    <text evidence="18">The sequence shown here is derived from an EMBL/GenBank/DDBJ whole genome shotgun (WGS) entry which is preliminary data.</text>
</comment>
<dbReference type="CDD" id="cd02064">
    <property type="entry name" value="FAD_synthetase_N"/>
    <property type="match status" value="1"/>
</dbReference>
<evidence type="ECO:0000256" key="15">
    <source>
        <dbReference type="PIRNR" id="PIRNR004491"/>
    </source>
</evidence>
<sequence>MEGPAGHSTRPGGTAGNSLIRGHLGFPDVERWRGLESLPGGWGRCVVTIGVFDGVHRGHQQLIGRAVRLAHERGLPCVVMTFDPHPSEVVRPGSHPAQLTTLRRRAELVEELGVDVFCVLPFTLELSRVPADEFVHEILVEQLHAAAVVVGENFAFGYKAAGNVDLLRRLGQRFGFTVEGATLISERTATGEITFSSTYIRSCIDAGDVAAAAEALGRPHRLEGIVVRGDSRGRELGFPTANLSTPRFAAVPADGIYACRFLHADADGVTRSLQAAVSVGTNPTFSGRERRVEAYVLDIDEDFYGERVALDFVARIREMQRFDSPAELVEEMHRDVEHTRELLAADAEGK</sequence>
<evidence type="ECO:0000256" key="12">
    <source>
        <dbReference type="ARBA" id="ARBA00023268"/>
    </source>
</evidence>
<evidence type="ECO:0000313" key="19">
    <source>
        <dbReference type="Proteomes" id="UP000637578"/>
    </source>
</evidence>
<evidence type="ECO:0000256" key="7">
    <source>
        <dbReference type="ARBA" id="ARBA00022695"/>
    </source>
</evidence>
<feature type="domain" description="Riboflavin kinase" evidence="17">
    <location>
        <begin position="215"/>
        <end position="344"/>
    </location>
</feature>
<dbReference type="GO" id="GO:0009398">
    <property type="term" value="P:FMN biosynthetic process"/>
    <property type="evidence" value="ECO:0007669"/>
    <property type="project" value="UniProtKB-UniRule"/>
</dbReference>
<dbReference type="GO" id="GO:0009231">
    <property type="term" value="P:riboflavin biosynthetic process"/>
    <property type="evidence" value="ECO:0007669"/>
    <property type="project" value="InterPro"/>
</dbReference>
<keyword evidence="7 15" id="KW-0548">Nucleotidyltransferase</keyword>
<dbReference type="NCBIfam" id="TIGR00125">
    <property type="entry name" value="cyt_tran_rel"/>
    <property type="match status" value="1"/>
</dbReference>
<keyword evidence="4 15" id="KW-0285">Flavoprotein</keyword>
<dbReference type="Proteomes" id="UP000637578">
    <property type="component" value="Unassembled WGS sequence"/>
</dbReference>
<evidence type="ECO:0000313" key="18">
    <source>
        <dbReference type="EMBL" id="GGM38432.1"/>
    </source>
</evidence>
<dbReference type="Pfam" id="PF01687">
    <property type="entry name" value="Flavokinase"/>
    <property type="match status" value="1"/>
</dbReference>
<dbReference type="FunFam" id="2.40.30.30:FF:000003">
    <property type="entry name" value="Riboflavin biosynthesis protein"/>
    <property type="match status" value="1"/>
</dbReference>